<reference evidence="2" key="2">
    <citation type="submission" date="2020-06" db="EMBL/GenBank/DDBJ databases">
        <authorList>
            <person name="Sheffer M."/>
        </authorList>
    </citation>
    <scope>NUCLEOTIDE SEQUENCE</scope>
</reference>
<evidence type="ECO:0000313" key="3">
    <source>
        <dbReference type="Proteomes" id="UP000807504"/>
    </source>
</evidence>
<feature type="transmembrane region" description="Helical" evidence="1">
    <location>
        <begin position="21"/>
        <end position="41"/>
    </location>
</feature>
<evidence type="ECO:0000313" key="2">
    <source>
        <dbReference type="EMBL" id="KAF8787851.1"/>
    </source>
</evidence>
<comment type="caution">
    <text evidence="2">The sequence shown here is derived from an EMBL/GenBank/DDBJ whole genome shotgun (WGS) entry which is preliminary data.</text>
</comment>
<evidence type="ECO:0000256" key="1">
    <source>
        <dbReference type="SAM" id="Phobius"/>
    </source>
</evidence>
<accession>A0A8T0FAG6</accession>
<keyword evidence="3" id="KW-1185">Reference proteome</keyword>
<name>A0A8T0FAG6_ARGBR</name>
<keyword evidence="1" id="KW-0812">Transmembrane</keyword>
<dbReference type="AlphaFoldDB" id="A0A8T0FAG6"/>
<gene>
    <name evidence="2" type="ORF">HNY73_009410</name>
</gene>
<reference evidence="2" key="1">
    <citation type="journal article" date="2020" name="bioRxiv">
        <title>Chromosome-level reference genome of the European wasp spider Argiope bruennichi: a resource for studies on range expansion and evolutionary adaptation.</title>
        <authorList>
            <person name="Sheffer M.M."/>
            <person name="Hoppe A."/>
            <person name="Krehenwinkel H."/>
            <person name="Uhl G."/>
            <person name="Kuss A.W."/>
            <person name="Jensen L."/>
            <person name="Jensen C."/>
            <person name="Gillespie R.G."/>
            <person name="Hoff K.J."/>
            <person name="Prost S."/>
        </authorList>
    </citation>
    <scope>NUCLEOTIDE SEQUENCE</scope>
</reference>
<protein>
    <submittedName>
        <fullName evidence="2">Uncharacterized protein</fullName>
    </submittedName>
</protein>
<dbReference type="EMBL" id="JABXBU010000015">
    <property type="protein sequence ID" value="KAF8787851.1"/>
    <property type="molecule type" value="Genomic_DNA"/>
</dbReference>
<organism evidence="2 3">
    <name type="scientific">Argiope bruennichi</name>
    <name type="common">Wasp spider</name>
    <name type="synonym">Aranea bruennichi</name>
    <dbReference type="NCBI Taxonomy" id="94029"/>
    <lineage>
        <taxon>Eukaryota</taxon>
        <taxon>Metazoa</taxon>
        <taxon>Ecdysozoa</taxon>
        <taxon>Arthropoda</taxon>
        <taxon>Chelicerata</taxon>
        <taxon>Arachnida</taxon>
        <taxon>Araneae</taxon>
        <taxon>Araneomorphae</taxon>
        <taxon>Entelegynae</taxon>
        <taxon>Araneoidea</taxon>
        <taxon>Araneidae</taxon>
        <taxon>Argiope</taxon>
    </lineage>
</organism>
<dbReference type="Proteomes" id="UP000807504">
    <property type="component" value="Unassembled WGS sequence"/>
</dbReference>
<sequence length="135" mass="15222">MMVQHHHFHNSSRNRSSRRRHCVGILGMLCCFGVVCVTSLGEEGRGKLVRFYGDAGELNDKEKNRTATADRMALVISKSLNGFTEGEFQSGRMKQQVECFAGVKLVVIKKINCCLSSPSHQVVFPFSPFQNLFFY</sequence>
<keyword evidence="1" id="KW-1133">Transmembrane helix</keyword>
<proteinExistence type="predicted"/>
<keyword evidence="1" id="KW-0472">Membrane</keyword>